<keyword evidence="5 20" id="KW-0813">Transport</keyword>
<evidence type="ECO:0000256" key="13">
    <source>
        <dbReference type="ARBA" id="ARBA00023053"/>
    </source>
</evidence>
<dbReference type="GO" id="GO:0006883">
    <property type="term" value="P:intracellular sodium ion homeostasis"/>
    <property type="evidence" value="ECO:0007669"/>
    <property type="project" value="TreeGrafter"/>
</dbReference>
<gene>
    <name evidence="21" type="ORF">MDA_GLEAN10013475</name>
</gene>
<dbReference type="GO" id="GO:1990573">
    <property type="term" value="P:potassium ion import across plasma membrane"/>
    <property type="evidence" value="ECO:0007669"/>
    <property type="project" value="TreeGrafter"/>
</dbReference>
<feature type="transmembrane region" description="Helical" evidence="20">
    <location>
        <begin position="64"/>
        <end position="87"/>
    </location>
</feature>
<evidence type="ECO:0000256" key="14">
    <source>
        <dbReference type="ARBA" id="ARBA00023065"/>
    </source>
</evidence>
<evidence type="ECO:0000256" key="3">
    <source>
        <dbReference type="ARBA" id="ARBA00004655"/>
    </source>
</evidence>
<keyword evidence="11" id="KW-0735">Signal-anchor</keyword>
<feature type="transmembrane region" description="Helical" evidence="20">
    <location>
        <begin position="107"/>
        <end position="132"/>
    </location>
</feature>
<evidence type="ECO:0000256" key="2">
    <source>
        <dbReference type="ARBA" id="ARBA00004135"/>
    </source>
</evidence>
<evidence type="ECO:0000256" key="18">
    <source>
        <dbReference type="ARBA" id="ARBA00023201"/>
    </source>
</evidence>
<keyword evidence="9 20" id="KW-0812">Transmembrane</keyword>
<evidence type="ECO:0000256" key="7">
    <source>
        <dbReference type="ARBA" id="ARBA00022538"/>
    </source>
</evidence>
<comment type="function">
    <text evidence="1">Involved in cell adhesion and establishing epithelial cell polarity.</text>
</comment>
<evidence type="ECO:0000256" key="9">
    <source>
        <dbReference type="ARBA" id="ARBA00022692"/>
    </source>
</evidence>
<dbReference type="GO" id="GO:0042383">
    <property type="term" value="C:sarcolemma"/>
    <property type="evidence" value="ECO:0007669"/>
    <property type="project" value="UniProtKB-SubCell"/>
</dbReference>
<evidence type="ECO:0000256" key="16">
    <source>
        <dbReference type="ARBA" id="ARBA00023157"/>
    </source>
</evidence>
<dbReference type="PANTHER" id="PTHR11523">
    <property type="entry name" value="SODIUM/POTASSIUM-DEPENDENT ATPASE BETA SUBUNIT"/>
    <property type="match status" value="1"/>
</dbReference>
<keyword evidence="12 20" id="KW-1133">Transmembrane helix</keyword>
<comment type="similarity">
    <text evidence="4 20">Belongs to the X(+)/potassium ATPases subunit beta family.</text>
</comment>
<comment type="function">
    <text evidence="20">This is the non-catalytic component of the active enzyme, which catalyzes the hydrolysis of ATP coupled with the exchange of Na(+) and K(+) ions across the plasma membrane.</text>
</comment>
<comment type="subcellular location">
    <subcellularLocation>
        <location evidence="3">Apical cell membrane</location>
        <topology evidence="3">Single-pass type II membrane protein</topology>
    </subcellularLocation>
    <subcellularLocation>
        <location evidence="2">Cell membrane</location>
        <location evidence="2">Sarcolemma</location>
    </subcellularLocation>
    <subcellularLocation>
        <location evidence="20">Membrane</location>
    </subcellularLocation>
</comment>
<evidence type="ECO:0000256" key="5">
    <source>
        <dbReference type="ARBA" id="ARBA00022448"/>
    </source>
</evidence>
<evidence type="ECO:0000256" key="11">
    <source>
        <dbReference type="ARBA" id="ARBA00022968"/>
    </source>
</evidence>
<keyword evidence="16" id="KW-1015">Disulfide bond</keyword>
<dbReference type="NCBIfam" id="TIGR01107">
    <property type="entry name" value="Na_K_ATPase_bet"/>
    <property type="match status" value="1"/>
</dbReference>
<keyword evidence="8" id="KW-0740">Sodium/potassium transport</keyword>
<evidence type="ECO:0000256" key="6">
    <source>
        <dbReference type="ARBA" id="ARBA00022475"/>
    </source>
</evidence>
<evidence type="ECO:0000256" key="17">
    <source>
        <dbReference type="ARBA" id="ARBA00023180"/>
    </source>
</evidence>
<evidence type="ECO:0000256" key="15">
    <source>
        <dbReference type="ARBA" id="ARBA00023136"/>
    </source>
</evidence>
<evidence type="ECO:0000256" key="8">
    <source>
        <dbReference type="ARBA" id="ARBA00022607"/>
    </source>
</evidence>
<protein>
    <recommendedName>
        <fullName evidence="20">Sodium/potassium-transporting ATPase subunit beta</fullName>
    </recommendedName>
</protein>
<evidence type="ECO:0000256" key="19">
    <source>
        <dbReference type="ARBA" id="ARBA00023206"/>
    </source>
</evidence>
<keyword evidence="6" id="KW-1003">Cell membrane</keyword>
<proteinExistence type="inferred from homology"/>
<evidence type="ECO:0000256" key="10">
    <source>
        <dbReference type="ARBA" id="ARBA00022958"/>
    </source>
</evidence>
<dbReference type="GO" id="GO:0030007">
    <property type="term" value="P:intracellular potassium ion homeostasis"/>
    <property type="evidence" value="ECO:0007669"/>
    <property type="project" value="TreeGrafter"/>
</dbReference>
<keyword evidence="7" id="KW-0633">Potassium transport</keyword>
<evidence type="ECO:0000313" key="22">
    <source>
        <dbReference type="Proteomes" id="UP000010556"/>
    </source>
</evidence>
<keyword evidence="22" id="KW-1185">Reference proteome</keyword>
<dbReference type="GO" id="GO:0016324">
    <property type="term" value="C:apical plasma membrane"/>
    <property type="evidence" value="ECO:0007669"/>
    <property type="project" value="UniProtKB-SubCell"/>
</dbReference>
<dbReference type="Pfam" id="PF00287">
    <property type="entry name" value="Na_K-ATPase"/>
    <property type="match status" value="2"/>
</dbReference>
<keyword evidence="19" id="KW-0318">Glutathionylation</keyword>
<evidence type="ECO:0000313" key="21">
    <source>
        <dbReference type="EMBL" id="ELK29877.1"/>
    </source>
</evidence>
<comment type="caution">
    <text evidence="20">Lacks conserved residue(s) required for the propagation of feature annotation.</text>
</comment>
<keyword evidence="14 20" id="KW-0406">Ion transport</keyword>
<sequence>MCLRARAGTVPTAVFQRDAQSPATSPGARTARHGPAAPHSLVDFRVYPDAALGAEWIMVQVKILLFYLIFYGCLAGIFIGTIQVLLLTISEFKPTYQDRVAPPVKILLFYLIFYGCLAGIFIGTIQVLLLTISEFKPTYQDRVAPPGLTQVPQIQKTEISFHPTKPESYEPYVLNIVRFLEKYKDSAQKDDMIFEDCGSVPSDFKDRGAYDSDPGERKVCRFKLEWLGNCSGINDETFGYKEGKPCVLIKLNRVLGFKPKASLLLPAQMGRVGGVGRGAPPKNVTMESLQMVKYSPYVLPVQCTGKRDEDKDKVGNIEYFGLGNYPGFPLQYYPYYGKLLQPKYLQPLLAVQFTNLTMDTEVRVECRAYGENIGYSEKDRFQGRFDVKIEVKS</sequence>
<accession>L5LUZ4</accession>
<keyword evidence="13" id="KW-0915">Sodium</keyword>
<dbReference type="Proteomes" id="UP000010556">
    <property type="component" value="Unassembled WGS sequence"/>
</dbReference>
<reference evidence="22" key="1">
    <citation type="journal article" date="2013" name="Science">
        <title>Comparative analysis of bat genomes provides insight into the evolution of flight and immunity.</title>
        <authorList>
            <person name="Zhang G."/>
            <person name="Cowled C."/>
            <person name="Shi Z."/>
            <person name="Huang Z."/>
            <person name="Bishop-Lilly K.A."/>
            <person name="Fang X."/>
            <person name="Wynne J.W."/>
            <person name="Xiong Z."/>
            <person name="Baker M.L."/>
            <person name="Zhao W."/>
            <person name="Tachedjian M."/>
            <person name="Zhu Y."/>
            <person name="Zhou P."/>
            <person name="Jiang X."/>
            <person name="Ng J."/>
            <person name="Yang L."/>
            <person name="Wu L."/>
            <person name="Xiao J."/>
            <person name="Feng Y."/>
            <person name="Chen Y."/>
            <person name="Sun X."/>
            <person name="Zhang Y."/>
            <person name="Marsh G.A."/>
            <person name="Crameri G."/>
            <person name="Broder C.C."/>
            <person name="Frey K.G."/>
            <person name="Wang L.F."/>
            <person name="Wang J."/>
        </authorList>
    </citation>
    <scope>NUCLEOTIDE SEQUENCE [LARGE SCALE GENOMIC DNA]</scope>
</reference>
<dbReference type="Gene3D" id="1.20.5.170">
    <property type="match status" value="1"/>
</dbReference>
<name>L5LUZ4_MYODS</name>
<dbReference type="GO" id="GO:0005890">
    <property type="term" value="C:sodium:potassium-exchanging ATPase complex"/>
    <property type="evidence" value="ECO:0007669"/>
    <property type="project" value="InterPro"/>
</dbReference>
<evidence type="ECO:0000256" key="4">
    <source>
        <dbReference type="ARBA" id="ARBA00005876"/>
    </source>
</evidence>
<evidence type="ECO:0000256" key="20">
    <source>
        <dbReference type="RuleBase" id="RU362099"/>
    </source>
</evidence>
<dbReference type="PROSITE" id="PS00391">
    <property type="entry name" value="ATPASE_NA_K_BETA_2"/>
    <property type="match status" value="1"/>
</dbReference>
<evidence type="ECO:0000256" key="12">
    <source>
        <dbReference type="ARBA" id="ARBA00022989"/>
    </source>
</evidence>
<dbReference type="InterPro" id="IPR000402">
    <property type="entry name" value="Na/K_ATPase_sub_beta"/>
</dbReference>
<dbReference type="InterPro" id="IPR038702">
    <property type="entry name" value="Na/K_ATPase_sub_beta_sf"/>
</dbReference>
<dbReference type="GO" id="GO:0001671">
    <property type="term" value="F:ATPase activator activity"/>
    <property type="evidence" value="ECO:0007669"/>
    <property type="project" value="TreeGrafter"/>
</dbReference>
<dbReference type="PANTHER" id="PTHR11523:SF10">
    <property type="entry name" value="SODIUM_POTASSIUM-TRANSPORTING ATPASE SUBUNIT BETA-1"/>
    <property type="match status" value="1"/>
</dbReference>
<dbReference type="eggNOG" id="KOG3927">
    <property type="taxonomic scope" value="Eukaryota"/>
</dbReference>
<dbReference type="GO" id="GO:0036376">
    <property type="term" value="P:sodium ion export across plasma membrane"/>
    <property type="evidence" value="ECO:0007669"/>
    <property type="project" value="TreeGrafter"/>
</dbReference>
<organism evidence="21 22">
    <name type="scientific">Myotis davidii</name>
    <name type="common">David's myotis</name>
    <dbReference type="NCBI Taxonomy" id="225400"/>
    <lineage>
        <taxon>Eukaryota</taxon>
        <taxon>Metazoa</taxon>
        <taxon>Chordata</taxon>
        <taxon>Craniata</taxon>
        <taxon>Vertebrata</taxon>
        <taxon>Euteleostomi</taxon>
        <taxon>Mammalia</taxon>
        <taxon>Eutheria</taxon>
        <taxon>Laurasiatheria</taxon>
        <taxon>Chiroptera</taxon>
        <taxon>Yangochiroptera</taxon>
        <taxon>Vespertilionidae</taxon>
        <taxon>Myotis</taxon>
    </lineage>
</organism>
<dbReference type="EMBL" id="KB107571">
    <property type="protein sequence ID" value="ELK29877.1"/>
    <property type="molecule type" value="Genomic_DNA"/>
</dbReference>
<keyword evidence="17" id="KW-0325">Glycoprotein</keyword>
<dbReference type="Gene3D" id="2.60.40.1660">
    <property type="entry name" value="Na, k-atpase alpha subunit"/>
    <property type="match status" value="1"/>
</dbReference>
<keyword evidence="10" id="KW-0630">Potassium</keyword>
<dbReference type="AlphaFoldDB" id="L5LUZ4"/>
<keyword evidence="18" id="KW-0739">Sodium transport</keyword>
<keyword evidence="15 20" id="KW-0472">Membrane</keyword>
<evidence type="ECO:0000256" key="1">
    <source>
        <dbReference type="ARBA" id="ARBA00003825"/>
    </source>
</evidence>